<dbReference type="Gene3D" id="1.10.10.10">
    <property type="entry name" value="Winged helix-like DNA-binding domain superfamily/Winged helix DNA-binding domain"/>
    <property type="match status" value="1"/>
</dbReference>
<proteinExistence type="predicted"/>
<dbReference type="SMR" id="A0A0F7CHB5"/>
<dbReference type="SUPFAM" id="SSF48008">
    <property type="entry name" value="GntR ligand-binding domain-like"/>
    <property type="match status" value="1"/>
</dbReference>
<keyword evidence="4" id="KW-0175">Coiled coil</keyword>
<dbReference type="SUPFAM" id="SSF46785">
    <property type="entry name" value="Winged helix' DNA-binding domain"/>
    <property type="match status" value="1"/>
</dbReference>
<evidence type="ECO:0000259" key="5">
    <source>
        <dbReference type="PROSITE" id="PS50949"/>
    </source>
</evidence>
<dbReference type="EMBL" id="CP011114">
    <property type="protein sequence ID" value="AKG33595.1"/>
    <property type="molecule type" value="Genomic_DNA"/>
</dbReference>
<dbReference type="PANTHER" id="PTHR43537">
    <property type="entry name" value="TRANSCRIPTIONAL REGULATOR, GNTR FAMILY"/>
    <property type="match status" value="1"/>
</dbReference>
<evidence type="ECO:0000313" key="7">
    <source>
        <dbReference type="Proteomes" id="UP000034189"/>
    </source>
</evidence>
<evidence type="ECO:0000256" key="3">
    <source>
        <dbReference type="ARBA" id="ARBA00023163"/>
    </source>
</evidence>
<feature type="domain" description="HTH gntR-type" evidence="5">
    <location>
        <begin position="25"/>
        <end position="92"/>
    </location>
</feature>
<keyword evidence="3" id="KW-0804">Transcription</keyword>
<dbReference type="InterPro" id="IPR008920">
    <property type="entry name" value="TF_FadR/GntR_C"/>
</dbReference>
<gene>
    <name evidence="6" type="ORF">VK70_02500</name>
</gene>
<dbReference type="Proteomes" id="UP000034189">
    <property type="component" value="Chromosome"/>
</dbReference>
<sequence>MIYYIQKYGGGSRLLPKSTTQVKRTSIREQVYLRIQEWIISGELKPGDKLKDQQLADALGTSRTPIREALLRLEEEGMVQTKANSWTQVAPVDIQQAHRLYPMIWTLEKLAVSFAQANIKPEHIRQLGAINEELERALEQENALDAQQCDARFHQVIIDLSANEELIGVLDGLKKKLRRYEVAYFNGFSGAEQSVEEHKAIIAALIDGNFAAAAENIEINWKNSFRRRFAALETNGFANVLLEDE</sequence>
<accession>A0A0F7CHB5</accession>
<organism evidence="6 7">
    <name type="scientific">Paenibacillus durus ATCC 35681</name>
    <dbReference type="NCBI Taxonomy" id="1333534"/>
    <lineage>
        <taxon>Bacteria</taxon>
        <taxon>Bacillati</taxon>
        <taxon>Bacillota</taxon>
        <taxon>Bacilli</taxon>
        <taxon>Bacillales</taxon>
        <taxon>Paenibacillaceae</taxon>
        <taxon>Paenibacillus</taxon>
    </lineage>
</organism>
<evidence type="ECO:0000256" key="2">
    <source>
        <dbReference type="ARBA" id="ARBA00023125"/>
    </source>
</evidence>
<feature type="coiled-coil region" evidence="4">
    <location>
        <begin position="124"/>
        <end position="183"/>
    </location>
</feature>
<keyword evidence="1" id="KW-0805">Transcription regulation</keyword>
<evidence type="ECO:0000256" key="4">
    <source>
        <dbReference type="SAM" id="Coils"/>
    </source>
</evidence>
<dbReference type="PROSITE" id="PS50949">
    <property type="entry name" value="HTH_GNTR"/>
    <property type="match status" value="1"/>
</dbReference>
<dbReference type="Pfam" id="PF07729">
    <property type="entry name" value="FCD"/>
    <property type="match status" value="1"/>
</dbReference>
<dbReference type="PRINTS" id="PR00035">
    <property type="entry name" value="HTHGNTR"/>
</dbReference>
<dbReference type="SMART" id="SM00895">
    <property type="entry name" value="FCD"/>
    <property type="match status" value="1"/>
</dbReference>
<dbReference type="PATRIC" id="fig|1333534.5.peg.530"/>
<dbReference type="CDD" id="cd07377">
    <property type="entry name" value="WHTH_GntR"/>
    <property type="match status" value="1"/>
</dbReference>
<dbReference type="GO" id="GO:0003700">
    <property type="term" value="F:DNA-binding transcription factor activity"/>
    <property type="evidence" value="ECO:0007669"/>
    <property type="project" value="InterPro"/>
</dbReference>
<dbReference type="Pfam" id="PF00392">
    <property type="entry name" value="GntR"/>
    <property type="match status" value="1"/>
</dbReference>
<dbReference type="Gene3D" id="1.20.120.530">
    <property type="entry name" value="GntR ligand-binding domain-like"/>
    <property type="match status" value="1"/>
</dbReference>
<dbReference type="SMART" id="SM00345">
    <property type="entry name" value="HTH_GNTR"/>
    <property type="match status" value="1"/>
</dbReference>
<dbReference type="InterPro" id="IPR036388">
    <property type="entry name" value="WH-like_DNA-bd_sf"/>
</dbReference>
<dbReference type="AlphaFoldDB" id="A0A0F7CHB5"/>
<dbReference type="InterPro" id="IPR000524">
    <property type="entry name" value="Tscrpt_reg_HTH_GntR"/>
</dbReference>
<dbReference type="GO" id="GO:0003677">
    <property type="term" value="F:DNA binding"/>
    <property type="evidence" value="ECO:0007669"/>
    <property type="project" value="UniProtKB-KW"/>
</dbReference>
<dbReference type="InterPro" id="IPR011711">
    <property type="entry name" value="GntR_C"/>
</dbReference>
<dbReference type="HOGENOM" id="CLU_017584_5_2_9"/>
<protein>
    <recommendedName>
        <fullName evidence="5">HTH gntR-type domain-containing protein</fullName>
    </recommendedName>
</protein>
<evidence type="ECO:0000256" key="1">
    <source>
        <dbReference type="ARBA" id="ARBA00023015"/>
    </source>
</evidence>
<reference evidence="6 7" key="1">
    <citation type="submission" date="2015-03" db="EMBL/GenBank/DDBJ databases">
        <authorList>
            <person name="Abdul Halim M."/>
        </authorList>
    </citation>
    <scope>NUCLEOTIDE SEQUENCE [LARGE SCALE GENOMIC DNA]</scope>
    <source>
        <strain evidence="6 7">ATCC 35681</strain>
    </source>
</reference>
<evidence type="ECO:0000313" key="6">
    <source>
        <dbReference type="EMBL" id="AKG33595.1"/>
    </source>
</evidence>
<keyword evidence="2" id="KW-0238">DNA-binding</keyword>
<name>A0A0F7CHB5_PAEDU</name>
<reference evidence="6 7" key="2">
    <citation type="journal article" date="2016" name="Genome Announc.">
        <title>Genome Sequence of a Gram-Positive Diazotroph, Paenibacillus durus Type Strain ATCC 35681.</title>
        <authorList>
            <person name="Halim M.A."/>
            <person name="Rahman A.Y."/>
            <person name="Sim K.S."/>
            <person name="Yam H.C."/>
            <person name="Rahim A.A."/>
            <person name="Ghazali A.H."/>
            <person name="Najimudin N."/>
        </authorList>
    </citation>
    <scope>NUCLEOTIDE SEQUENCE [LARGE SCALE GENOMIC DNA]</scope>
    <source>
        <strain evidence="6 7">ATCC 35681</strain>
    </source>
</reference>
<dbReference type="InterPro" id="IPR036390">
    <property type="entry name" value="WH_DNA-bd_sf"/>
</dbReference>
<dbReference type="PANTHER" id="PTHR43537:SF24">
    <property type="entry name" value="GLUCONATE OPERON TRANSCRIPTIONAL REPRESSOR"/>
    <property type="match status" value="1"/>
</dbReference>